<sequence>MGMSRILMGVGLAIVLLVQSGCGFGSNPGTTSVDTPPASEILDEIQYPNGDAPTSTVWDLFGARGDQGQIGAVNKYIWNASLDTLDFLPVQTVDPFTGVITTGFGTPPGGGRSYRATIHVSDPALDARSLNVALMTKSGPASAASVRAVEDAILTRARQLRAQDSRL</sequence>
<accession>A0A238K5C5</accession>
<dbReference type="Pfam" id="PF12100">
    <property type="entry name" value="DUF3576"/>
    <property type="match status" value="1"/>
</dbReference>
<gene>
    <name evidence="1" type="ORF">PEV8663_01163</name>
</gene>
<reference evidence="1 2" key="1">
    <citation type="submission" date="2017-05" db="EMBL/GenBank/DDBJ databases">
        <authorList>
            <person name="Song R."/>
            <person name="Chenine A.L."/>
            <person name="Ruprecht R.M."/>
        </authorList>
    </citation>
    <scope>NUCLEOTIDE SEQUENCE [LARGE SCALE GENOMIC DNA]</scope>
    <source>
        <strain evidence="1 2">CECT 8663</strain>
    </source>
</reference>
<protein>
    <recommendedName>
        <fullName evidence="3">DUF3576 domain-containing protein</fullName>
    </recommendedName>
</protein>
<dbReference type="Proteomes" id="UP000220836">
    <property type="component" value="Unassembled WGS sequence"/>
</dbReference>
<dbReference type="OrthoDB" id="8479681at2"/>
<evidence type="ECO:0000313" key="1">
    <source>
        <dbReference type="EMBL" id="SMX37677.1"/>
    </source>
</evidence>
<dbReference type="InterPro" id="IPR021959">
    <property type="entry name" value="DUF3576"/>
</dbReference>
<proteinExistence type="predicted"/>
<dbReference type="RefSeq" id="WP_097803668.1">
    <property type="nucleotide sequence ID" value="NZ_FXYH01000003.1"/>
</dbReference>
<keyword evidence="2" id="KW-1185">Reference proteome</keyword>
<organism evidence="1 2">
    <name type="scientific">Pelagimonas varians</name>
    <dbReference type="NCBI Taxonomy" id="696760"/>
    <lineage>
        <taxon>Bacteria</taxon>
        <taxon>Pseudomonadati</taxon>
        <taxon>Pseudomonadota</taxon>
        <taxon>Alphaproteobacteria</taxon>
        <taxon>Rhodobacterales</taxon>
        <taxon>Roseobacteraceae</taxon>
        <taxon>Pelagimonas</taxon>
    </lineage>
</organism>
<name>A0A238K5C5_9RHOB</name>
<dbReference type="AlphaFoldDB" id="A0A238K5C5"/>
<evidence type="ECO:0008006" key="3">
    <source>
        <dbReference type="Google" id="ProtNLM"/>
    </source>
</evidence>
<dbReference type="EMBL" id="FXYH01000003">
    <property type="protein sequence ID" value="SMX37677.1"/>
    <property type="molecule type" value="Genomic_DNA"/>
</dbReference>
<evidence type="ECO:0000313" key="2">
    <source>
        <dbReference type="Proteomes" id="UP000220836"/>
    </source>
</evidence>